<evidence type="ECO:0000256" key="2">
    <source>
        <dbReference type="ARBA" id="ARBA00047639"/>
    </source>
</evidence>
<dbReference type="EMBL" id="MU069563">
    <property type="protein sequence ID" value="KAF5838884.1"/>
    <property type="molecule type" value="Genomic_DNA"/>
</dbReference>
<dbReference type="EC" id="6.1.1.21" evidence="1"/>
<keyword evidence="6" id="KW-1185">Reference proteome</keyword>
<feature type="domain" description="Aminoacyl-transfer RNA synthetases class-II family profile" evidence="4">
    <location>
        <begin position="57"/>
        <end position="240"/>
    </location>
</feature>
<protein>
    <recommendedName>
        <fullName evidence="1">histidine--tRNA ligase</fullName>
        <ecNumber evidence="1">6.1.1.21</ecNumber>
    </recommendedName>
</protein>
<comment type="catalytic activity">
    <reaction evidence="2">
        <text>tRNA(His) + L-histidine + ATP = L-histidyl-tRNA(His) + AMP + diphosphate + H(+)</text>
        <dbReference type="Rhea" id="RHEA:17313"/>
        <dbReference type="Rhea" id="RHEA-COMP:9665"/>
        <dbReference type="Rhea" id="RHEA-COMP:9689"/>
        <dbReference type="ChEBI" id="CHEBI:15378"/>
        <dbReference type="ChEBI" id="CHEBI:30616"/>
        <dbReference type="ChEBI" id="CHEBI:33019"/>
        <dbReference type="ChEBI" id="CHEBI:57595"/>
        <dbReference type="ChEBI" id="CHEBI:78442"/>
        <dbReference type="ChEBI" id="CHEBI:78527"/>
        <dbReference type="ChEBI" id="CHEBI:456215"/>
        <dbReference type="EC" id="6.1.1.21"/>
    </reaction>
</comment>
<dbReference type="PANTHER" id="PTHR43707">
    <property type="entry name" value="HISTIDYL-TRNA SYNTHETASE"/>
    <property type="match status" value="1"/>
</dbReference>
<dbReference type="Proteomes" id="UP000815325">
    <property type="component" value="Unassembled WGS sequence"/>
</dbReference>
<organism evidence="5 6">
    <name type="scientific">Dunaliella salina</name>
    <name type="common">Green alga</name>
    <name type="synonym">Protococcus salinus</name>
    <dbReference type="NCBI Taxonomy" id="3046"/>
    <lineage>
        <taxon>Eukaryota</taxon>
        <taxon>Viridiplantae</taxon>
        <taxon>Chlorophyta</taxon>
        <taxon>core chlorophytes</taxon>
        <taxon>Chlorophyceae</taxon>
        <taxon>CS clade</taxon>
        <taxon>Chlamydomonadales</taxon>
        <taxon>Dunaliellaceae</taxon>
        <taxon>Dunaliella</taxon>
    </lineage>
</organism>
<reference evidence="5" key="1">
    <citation type="submission" date="2017-08" db="EMBL/GenBank/DDBJ databases">
        <authorList>
            <person name="Polle J.E."/>
            <person name="Barry K."/>
            <person name="Cushman J."/>
            <person name="Schmutz J."/>
            <person name="Tran D."/>
            <person name="Hathwaick L.T."/>
            <person name="Yim W.C."/>
            <person name="Jenkins J."/>
            <person name="Mckie-Krisberg Z.M."/>
            <person name="Prochnik S."/>
            <person name="Lindquist E."/>
            <person name="Dockter R.B."/>
            <person name="Adam C."/>
            <person name="Molina H."/>
            <person name="Bunkerborg J."/>
            <person name="Jin E."/>
            <person name="Buchheim M."/>
            <person name="Magnuson J."/>
        </authorList>
    </citation>
    <scope>NUCLEOTIDE SEQUENCE</scope>
    <source>
        <strain evidence="5">CCAP 19/18</strain>
    </source>
</reference>
<gene>
    <name evidence="5" type="ORF">DUNSADRAFT_2053</name>
</gene>
<dbReference type="InterPro" id="IPR006195">
    <property type="entry name" value="aa-tRNA-synth_II"/>
</dbReference>
<evidence type="ECO:0000259" key="4">
    <source>
        <dbReference type="PROSITE" id="PS50862"/>
    </source>
</evidence>
<sequence length="280" mass="31691">QPSSSDEKKASKATDDSSSKGMIDTQPPRGTRDFLPEEHRFRNWLFGEFAAVSNLFGFEQWDAPVLESEELYKRKAGEEITDQLYNFEDKGKRRVALRPELTPSLARLVLSKQKVLPLPAKWFAIGQCWRYERMTRGRRREHYQWNMDIIGVSGVEAEAELLAAITLFFERVGLSSKDVGIKVSNRKVLQAVLERYNVPADKFAPVCIIVDKIDKLPRDQVEKELAALGVSPDTVEEIRAHLVGNNSRKWTSITVCMLCSILAVSQEGVGIIIFGRHVSI</sequence>
<dbReference type="Gene3D" id="3.30.930.10">
    <property type="entry name" value="Bira Bifunctional Protein, Domain 2"/>
    <property type="match status" value="1"/>
</dbReference>
<evidence type="ECO:0000313" key="5">
    <source>
        <dbReference type="EMBL" id="KAF5838884.1"/>
    </source>
</evidence>
<comment type="caution">
    <text evidence="5">The sequence shown here is derived from an EMBL/GenBank/DDBJ whole genome shotgun (WGS) entry which is preliminary data.</text>
</comment>
<proteinExistence type="predicted"/>
<feature type="region of interest" description="Disordered" evidence="3">
    <location>
        <begin position="1"/>
        <end position="34"/>
    </location>
</feature>
<evidence type="ECO:0000256" key="1">
    <source>
        <dbReference type="ARBA" id="ARBA00012815"/>
    </source>
</evidence>
<evidence type="ECO:0000256" key="3">
    <source>
        <dbReference type="SAM" id="MobiDB-lite"/>
    </source>
</evidence>
<name>A0ABQ7GW99_DUNSA</name>
<dbReference type="SUPFAM" id="SSF55681">
    <property type="entry name" value="Class II aaRS and biotin synthetases"/>
    <property type="match status" value="1"/>
</dbReference>
<dbReference type="PANTHER" id="PTHR43707:SF1">
    <property type="entry name" value="HISTIDINE--TRNA LIGASE, MITOCHONDRIAL-RELATED"/>
    <property type="match status" value="1"/>
</dbReference>
<dbReference type="InterPro" id="IPR045864">
    <property type="entry name" value="aa-tRNA-synth_II/BPL/LPL"/>
</dbReference>
<feature type="non-terminal residue" evidence="5">
    <location>
        <position position="1"/>
    </location>
</feature>
<dbReference type="InterPro" id="IPR041715">
    <property type="entry name" value="HisRS-like_core"/>
</dbReference>
<dbReference type="InterPro" id="IPR004516">
    <property type="entry name" value="HisRS/HisZ"/>
</dbReference>
<dbReference type="PROSITE" id="PS50862">
    <property type="entry name" value="AA_TRNA_LIGASE_II"/>
    <property type="match status" value="1"/>
</dbReference>
<feature type="compositionally biased region" description="Basic and acidic residues" evidence="3">
    <location>
        <begin position="1"/>
        <end position="18"/>
    </location>
</feature>
<accession>A0ABQ7GW99</accession>
<evidence type="ECO:0000313" key="6">
    <source>
        <dbReference type="Proteomes" id="UP000815325"/>
    </source>
</evidence>
<dbReference type="CDD" id="cd00773">
    <property type="entry name" value="HisRS-like_core"/>
    <property type="match status" value="1"/>
</dbReference>
<dbReference type="Pfam" id="PF13393">
    <property type="entry name" value="tRNA-synt_His"/>
    <property type="match status" value="1"/>
</dbReference>